<dbReference type="AlphaFoldDB" id="A0A0A9HXX7"/>
<protein>
    <submittedName>
        <fullName evidence="2">Uncharacterized protein</fullName>
    </submittedName>
</protein>
<sequence>MIFRAVYACCDEPTVHASRATTSDLKLRALGHTTRSGSFCRTPCARVSLPGPISSTRLVVSMQSGRPWMRYIVPCRQRLGDQEPTSHSLHYSSPSSGIRPEQKVPFPTEPQPVLHHPARPQLHRC</sequence>
<name>A0A0A9HXX7_ARUDO</name>
<feature type="compositionally biased region" description="Low complexity" evidence="1">
    <location>
        <begin position="86"/>
        <end position="96"/>
    </location>
</feature>
<evidence type="ECO:0000313" key="2">
    <source>
        <dbReference type="EMBL" id="JAE39741.1"/>
    </source>
</evidence>
<organism evidence="2">
    <name type="scientific">Arundo donax</name>
    <name type="common">Giant reed</name>
    <name type="synonym">Donax arundinaceus</name>
    <dbReference type="NCBI Taxonomy" id="35708"/>
    <lineage>
        <taxon>Eukaryota</taxon>
        <taxon>Viridiplantae</taxon>
        <taxon>Streptophyta</taxon>
        <taxon>Embryophyta</taxon>
        <taxon>Tracheophyta</taxon>
        <taxon>Spermatophyta</taxon>
        <taxon>Magnoliopsida</taxon>
        <taxon>Liliopsida</taxon>
        <taxon>Poales</taxon>
        <taxon>Poaceae</taxon>
        <taxon>PACMAD clade</taxon>
        <taxon>Arundinoideae</taxon>
        <taxon>Arundineae</taxon>
        <taxon>Arundo</taxon>
    </lineage>
</organism>
<feature type="region of interest" description="Disordered" evidence="1">
    <location>
        <begin position="81"/>
        <end position="125"/>
    </location>
</feature>
<reference evidence="2" key="2">
    <citation type="journal article" date="2015" name="Data Brief">
        <title>Shoot transcriptome of the giant reed, Arundo donax.</title>
        <authorList>
            <person name="Barrero R.A."/>
            <person name="Guerrero F.D."/>
            <person name="Moolhuijzen P."/>
            <person name="Goolsby J.A."/>
            <person name="Tidwell J."/>
            <person name="Bellgard S.E."/>
            <person name="Bellgard M.I."/>
        </authorList>
    </citation>
    <scope>NUCLEOTIDE SEQUENCE</scope>
    <source>
        <tissue evidence="2">Shoot tissue taken approximately 20 cm above the soil surface</tissue>
    </source>
</reference>
<evidence type="ECO:0000256" key="1">
    <source>
        <dbReference type="SAM" id="MobiDB-lite"/>
    </source>
</evidence>
<dbReference type="EMBL" id="GBRH01158155">
    <property type="protein sequence ID" value="JAE39741.1"/>
    <property type="molecule type" value="Transcribed_RNA"/>
</dbReference>
<feature type="compositionally biased region" description="Basic residues" evidence="1">
    <location>
        <begin position="116"/>
        <end position="125"/>
    </location>
</feature>
<accession>A0A0A9HXX7</accession>
<reference evidence="2" key="1">
    <citation type="submission" date="2014-09" db="EMBL/GenBank/DDBJ databases">
        <authorList>
            <person name="Magalhaes I.L.F."/>
            <person name="Oliveira U."/>
            <person name="Santos F.R."/>
            <person name="Vidigal T.H.D.A."/>
            <person name="Brescovit A.D."/>
            <person name="Santos A.J."/>
        </authorList>
    </citation>
    <scope>NUCLEOTIDE SEQUENCE</scope>
    <source>
        <tissue evidence="2">Shoot tissue taken approximately 20 cm above the soil surface</tissue>
    </source>
</reference>
<proteinExistence type="predicted"/>